<feature type="signal peptide" evidence="1">
    <location>
        <begin position="1"/>
        <end position="23"/>
    </location>
</feature>
<keyword evidence="1" id="KW-0732">Signal</keyword>
<name>A0A5C5VTT6_9BACT</name>
<dbReference type="Pfam" id="PF07589">
    <property type="entry name" value="PEP-CTERM"/>
    <property type="match status" value="1"/>
</dbReference>
<dbReference type="RefSeq" id="WP_146575132.1">
    <property type="nucleotide sequence ID" value="NZ_SJPH01000008.1"/>
</dbReference>
<comment type="caution">
    <text evidence="3">The sequence shown here is derived from an EMBL/GenBank/DDBJ whole genome shotgun (WGS) entry which is preliminary data.</text>
</comment>
<dbReference type="InterPro" id="IPR013424">
    <property type="entry name" value="Ice-binding_C"/>
</dbReference>
<sequence length="217" mass="22206" precursor="true">MRRNLLCSLFAAAWLCAVSLTQATMIEIQLVDVDVQYDSSTGLITDTGAPRDPLTGIFVFAGGALQGSLTSSNLSFDLSIPGVFGIDPSGDTVTSAAGGSLSIFTPGLILDLTLDTADVIYNPFGGSFDFVFVGTVGSINAQNLPFVPGIGGAVSVTLSTQADTLIANATEVTSFTASGTGELEADLDLDPDNVVPEPATLALLAATLAAVAVRRRD</sequence>
<gene>
    <name evidence="3" type="ORF">Pla111_29200</name>
</gene>
<evidence type="ECO:0000259" key="2">
    <source>
        <dbReference type="Pfam" id="PF07589"/>
    </source>
</evidence>
<organism evidence="3 4">
    <name type="scientific">Botrimarina hoheduenensis</name>
    <dbReference type="NCBI Taxonomy" id="2528000"/>
    <lineage>
        <taxon>Bacteria</taxon>
        <taxon>Pseudomonadati</taxon>
        <taxon>Planctomycetota</taxon>
        <taxon>Planctomycetia</taxon>
        <taxon>Pirellulales</taxon>
        <taxon>Lacipirellulaceae</taxon>
        <taxon>Botrimarina</taxon>
    </lineage>
</organism>
<dbReference type="EMBL" id="SJPH01000008">
    <property type="protein sequence ID" value="TWT41543.1"/>
    <property type="molecule type" value="Genomic_DNA"/>
</dbReference>
<keyword evidence="4" id="KW-1185">Reference proteome</keyword>
<dbReference type="AlphaFoldDB" id="A0A5C5VTT6"/>
<dbReference type="Proteomes" id="UP000318995">
    <property type="component" value="Unassembled WGS sequence"/>
</dbReference>
<evidence type="ECO:0000313" key="3">
    <source>
        <dbReference type="EMBL" id="TWT41543.1"/>
    </source>
</evidence>
<reference evidence="3 4" key="1">
    <citation type="submission" date="2019-02" db="EMBL/GenBank/DDBJ databases">
        <title>Deep-cultivation of Planctomycetes and their phenomic and genomic characterization uncovers novel biology.</title>
        <authorList>
            <person name="Wiegand S."/>
            <person name="Jogler M."/>
            <person name="Boedeker C."/>
            <person name="Pinto D."/>
            <person name="Vollmers J."/>
            <person name="Rivas-Marin E."/>
            <person name="Kohn T."/>
            <person name="Peeters S.H."/>
            <person name="Heuer A."/>
            <person name="Rast P."/>
            <person name="Oberbeckmann S."/>
            <person name="Bunk B."/>
            <person name="Jeske O."/>
            <person name="Meyerdierks A."/>
            <person name="Storesund J.E."/>
            <person name="Kallscheuer N."/>
            <person name="Luecker S."/>
            <person name="Lage O.M."/>
            <person name="Pohl T."/>
            <person name="Merkel B.J."/>
            <person name="Hornburger P."/>
            <person name="Mueller R.-W."/>
            <person name="Bruemmer F."/>
            <person name="Labrenz M."/>
            <person name="Spormann A.M."/>
            <person name="Op Den Camp H."/>
            <person name="Overmann J."/>
            <person name="Amann R."/>
            <person name="Jetten M.S.M."/>
            <person name="Mascher T."/>
            <person name="Medema M.H."/>
            <person name="Devos D.P."/>
            <person name="Kaster A.-K."/>
            <person name="Ovreas L."/>
            <person name="Rohde M."/>
            <person name="Galperin M.Y."/>
            <person name="Jogler C."/>
        </authorList>
    </citation>
    <scope>NUCLEOTIDE SEQUENCE [LARGE SCALE GENOMIC DNA]</scope>
    <source>
        <strain evidence="3 4">Pla111</strain>
    </source>
</reference>
<protein>
    <recommendedName>
        <fullName evidence="2">Ice-binding protein C-terminal domain-containing protein</fullName>
    </recommendedName>
</protein>
<feature type="chain" id="PRO_5022889090" description="Ice-binding protein C-terminal domain-containing protein" evidence="1">
    <location>
        <begin position="24"/>
        <end position="217"/>
    </location>
</feature>
<accession>A0A5C5VTT6</accession>
<feature type="domain" description="Ice-binding protein C-terminal" evidence="2">
    <location>
        <begin position="195"/>
        <end position="216"/>
    </location>
</feature>
<evidence type="ECO:0000256" key="1">
    <source>
        <dbReference type="SAM" id="SignalP"/>
    </source>
</evidence>
<dbReference type="OrthoDB" id="283482at2"/>
<dbReference type="NCBIfam" id="TIGR02595">
    <property type="entry name" value="PEP_CTERM"/>
    <property type="match status" value="1"/>
</dbReference>
<evidence type="ECO:0000313" key="4">
    <source>
        <dbReference type="Proteomes" id="UP000318995"/>
    </source>
</evidence>
<proteinExistence type="predicted"/>